<gene>
    <name evidence="4" type="ORF">C7999DRAFT_33860</name>
</gene>
<dbReference type="Pfam" id="PF09363">
    <property type="entry name" value="XFP_C"/>
    <property type="match status" value="1"/>
</dbReference>
<protein>
    <submittedName>
        <fullName evidence="4">Xylulose 5-phosphate/Fructose 6-phosphate phosphoketolase</fullName>
    </submittedName>
</protein>
<proteinExistence type="inferred from homology"/>
<dbReference type="GO" id="GO:0005975">
    <property type="term" value="P:carbohydrate metabolic process"/>
    <property type="evidence" value="ECO:0007669"/>
    <property type="project" value="InterPro"/>
</dbReference>
<dbReference type="PANTHER" id="PTHR31273">
    <property type="entry name" value="PHOSPHOKETOLASE-RELATED"/>
    <property type="match status" value="1"/>
</dbReference>
<dbReference type="EMBL" id="MU857691">
    <property type="protein sequence ID" value="KAK4245787.1"/>
    <property type="molecule type" value="Genomic_DNA"/>
</dbReference>
<comment type="similarity">
    <text evidence="1">Belongs to the XFP family.</text>
</comment>
<keyword evidence="5" id="KW-1185">Reference proteome</keyword>
<evidence type="ECO:0000259" key="3">
    <source>
        <dbReference type="Pfam" id="PF09363"/>
    </source>
</evidence>
<comment type="caution">
    <text evidence="4">The sequence shown here is derived from an EMBL/GenBank/DDBJ whole genome shotgun (WGS) entry which is preliminary data.</text>
</comment>
<dbReference type="Proteomes" id="UP001303647">
    <property type="component" value="Unassembled WGS sequence"/>
</dbReference>
<dbReference type="AlphaFoldDB" id="A0AAN7CQY4"/>
<name>A0AAN7CQY4_9PEZI</name>
<evidence type="ECO:0000313" key="5">
    <source>
        <dbReference type="Proteomes" id="UP001303647"/>
    </source>
</evidence>
<sequence length="130" mass="14771">MPESKRPHAMSREKFGGMFTADRPVLFNYHGYPTELQGLLFGQPAMDRMDVGGYIEEGSTTTPFNMMLVNRVSRFDLARKVLRAGAGRNGEVKGKLEGLLREVKGRVEDVKKFIFEHGKTDDIYKLPRFS</sequence>
<feature type="domain" description="Xylulose 5-phosphate/Fructose 6-phosphate phosphoketolase C-terminal" evidence="3">
    <location>
        <begin position="2"/>
        <end position="119"/>
    </location>
</feature>
<organism evidence="4 5">
    <name type="scientific">Corynascus novoguineensis</name>
    <dbReference type="NCBI Taxonomy" id="1126955"/>
    <lineage>
        <taxon>Eukaryota</taxon>
        <taxon>Fungi</taxon>
        <taxon>Dikarya</taxon>
        <taxon>Ascomycota</taxon>
        <taxon>Pezizomycotina</taxon>
        <taxon>Sordariomycetes</taxon>
        <taxon>Sordariomycetidae</taxon>
        <taxon>Sordariales</taxon>
        <taxon>Chaetomiaceae</taxon>
        <taxon>Corynascus</taxon>
    </lineage>
</organism>
<dbReference type="GO" id="GO:0016832">
    <property type="term" value="F:aldehyde-lyase activity"/>
    <property type="evidence" value="ECO:0007669"/>
    <property type="project" value="InterPro"/>
</dbReference>
<reference evidence="4" key="1">
    <citation type="journal article" date="2023" name="Mol. Phylogenet. Evol.">
        <title>Genome-scale phylogeny and comparative genomics of the fungal order Sordariales.</title>
        <authorList>
            <person name="Hensen N."/>
            <person name="Bonometti L."/>
            <person name="Westerberg I."/>
            <person name="Brannstrom I.O."/>
            <person name="Guillou S."/>
            <person name="Cros-Aarteil S."/>
            <person name="Calhoun S."/>
            <person name="Haridas S."/>
            <person name="Kuo A."/>
            <person name="Mondo S."/>
            <person name="Pangilinan J."/>
            <person name="Riley R."/>
            <person name="LaButti K."/>
            <person name="Andreopoulos B."/>
            <person name="Lipzen A."/>
            <person name="Chen C."/>
            <person name="Yan M."/>
            <person name="Daum C."/>
            <person name="Ng V."/>
            <person name="Clum A."/>
            <person name="Steindorff A."/>
            <person name="Ohm R.A."/>
            <person name="Martin F."/>
            <person name="Silar P."/>
            <person name="Natvig D.O."/>
            <person name="Lalanne C."/>
            <person name="Gautier V."/>
            <person name="Ament-Velasquez S.L."/>
            <person name="Kruys A."/>
            <person name="Hutchinson M.I."/>
            <person name="Powell A.J."/>
            <person name="Barry K."/>
            <person name="Miller A.N."/>
            <person name="Grigoriev I.V."/>
            <person name="Debuchy R."/>
            <person name="Gladieux P."/>
            <person name="Hiltunen Thoren M."/>
            <person name="Johannesson H."/>
        </authorList>
    </citation>
    <scope>NUCLEOTIDE SEQUENCE</scope>
    <source>
        <strain evidence="4">CBS 359.72</strain>
    </source>
</reference>
<dbReference type="PANTHER" id="PTHR31273:SF1">
    <property type="entry name" value="PHOSPHOKETOLASE-RELATED"/>
    <property type="match status" value="1"/>
</dbReference>
<dbReference type="InterPro" id="IPR005593">
    <property type="entry name" value="Xul5P/Fru6P_PKetolase"/>
</dbReference>
<evidence type="ECO:0000256" key="1">
    <source>
        <dbReference type="ARBA" id="ARBA00005623"/>
    </source>
</evidence>
<evidence type="ECO:0000313" key="4">
    <source>
        <dbReference type="EMBL" id="KAK4245787.1"/>
    </source>
</evidence>
<dbReference type="Gene3D" id="3.40.50.920">
    <property type="match status" value="1"/>
</dbReference>
<evidence type="ECO:0000256" key="2">
    <source>
        <dbReference type="ARBA" id="ARBA00023239"/>
    </source>
</evidence>
<keyword evidence="2" id="KW-0456">Lyase</keyword>
<reference evidence="4" key="2">
    <citation type="submission" date="2023-05" db="EMBL/GenBank/DDBJ databases">
        <authorList>
            <consortium name="Lawrence Berkeley National Laboratory"/>
            <person name="Steindorff A."/>
            <person name="Hensen N."/>
            <person name="Bonometti L."/>
            <person name="Westerberg I."/>
            <person name="Brannstrom I.O."/>
            <person name="Guillou S."/>
            <person name="Cros-Aarteil S."/>
            <person name="Calhoun S."/>
            <person name="Haridas S."/>
            <person name="Kuo A."/>
            <person name="Mondo S."/>
            <person name="Pangilinan J."/>
            <person name="Riley R."/>
            <person name="Labutti K."/>
            <person name="Andreopoulos B."/>
            <person name="Lipzen A."/>
            <person name="Chen C."/>
            <person name="Yanf M."/>
            <person name="Daum C."/>
            <person name="Ng V."/>
            <person name="Clum A."/>
            <person name="Ohm R."/>
            <person name="Martin F."/>
            <person name="Silar P."/>
            <person name="Natvig D."/>
            <person name="Lalanne C."/>
            <person name="Gautier V."/>
            <person name="Ament-Velasquez S.L."/>
            <person name="Kruys A."/>
            <person name="Hutchinson M.I."/>
            <person name="Powell A.J."/>
            <person name="Barry K."/>
            <person name="Miller A.N."/>
            <person name="Grigoriev I.V."/>
            <person name="Debuchy R."/>
            <person name="Gladieux P."/>
            <person name="Thoren M.H."/>
            <person name="Johannesson H."/>
        </authorList>
    </citation>
    <scope>NUCLEOTIDE SEQUENCE</scope>
    <source>
        <strain evidence="4">CBS 359.72</strain>
    </source>
</reference>
<dbReference type="InterPro" id="IPR018969">
    <property type="entry name" value="Xul5P/Fru6P_PKetolase_C"/>
</dbReference>
<dbReference type="InterPro" id="IPR009014">
    <property type="entry name" value="Transketo_C/PFOR_II"/>
</dbReference>
<accession>A0AAN7CQY4</accession>